<keyword evidence="2" id="KW-1185">Reference proteome</keyword>
<dbReference type="RefSeq" id="WP_380035678.1">
    <property type="nucleotide sequence ID" value="NZ_JBHSEH010000004.1"/>
</dbReference>
<accession>A0ABV8XKW8</accession>
<organism evidence="1 2">
    <name type="scientific">Deinococcus navajonensis</name>
    <dbReference type="NCBI Taxonomy" id="309884"/>
    <lineage>
        <taxon>Bacteria</taxon>
        <taxon>Thermotogati</taxon>
        <taxon>Deinococcota</taxon>
        <taxon>Deinococci</taxon>
        <taxon>Deinococcales</taxon>
        <taxon>Deinococcaceae</taxon>
        <taxon>Deinococcus</taxon>
    </lineage>
</organism>
<protein>
    <submittedName>
        <fullName evidence="1">Uncharacterized protein</fullName>
    </submittedName>
</protein>
<dbReference type="EMBL" id="JBHSEH010000004">
    <property type="protein sequence ID" value="MFC4424925.1"/>
    <property type="molecule type" value="Genomic_DNA"/>
</dbReference>
<evidence type="ECO:0000313" key="2">
    <source>
        <dbReference type="Proteomes" id="UP001595998"/>
    </source>
</evidence>
<evidence type="ECO:0000313" key="1">
    <source>
        <dbReference type="EMBL" id="MFC4424925.1"/>
    </source>
</evidence>
<comment type="caution">
    <text evidence="1">The sequence shown here is derived from an EMBL/GenBank/DDBJ whole genome shotgun (WGS) entry which is preliminary data.</text>
</comment>
<name>A0ABV8XKW8_9DEIO</name>
<proteinExistence type="predicted"/>
<dbReference type="Proteomes" id="UP001595998">
    <property type="component" value="Unassembled WGS sequence"/>
</dbReference>
<gene>
    <name evidence="1" type="ORF">ACFOZ9_01800</name>
</gene>
<sequence>MTTVHYWARRRDPVTELRVGPILTYCPNCHFIPHSPHLYRGSRYGDVGGFSCQQCGGRVSVRDQDCRPPIQYSFMPDGPSGGSDGPSETIVYETLYRIRWTDFERVEAWTGRTILGKTGSGTFEFEPVVELLASHVRRQGLEVREAPIGLGIITWIPEPFRQWLDLLHSCAALER</sequence>
<reference evidence="2" key="1">
    <citation type="journal article" date="2019" name="Int. J. Syst. Evol. Microbiol.">
        <title>The Global Catalogue of Microorganisms (GCM) 10K type strain sequencing project: providing services to taxonomists for standard genome sequencing and annotation.</title>
        <authorList>
            <consortium name="The Broad Institute Genomics Platform"/>
            <consortium name="The Broad Institute Genome Sequencing Center for Infectious Disease"/>
            <person name="Wu L."/>
            <person name="Ma J."/>
        </authorList>
    </citation>
    <scope>NUCLEOTIDE SEQUENCE [LARGE SCALE GENOMIC DNA]</scope>
    <source>
        <strain evidence="2">CCUG 56029</strain>
    </source>
</reference>